<keyword evidence="3" id="KW-1185">Reference proteome</keyword>
<comment type="caution">
    <text evidence="2">The sequence shown here is derived from an EMBL/GenBank/DDBJ whole genome shotgun (WGS) entry which is preliminary data.</text>
</comment>
<evidence type="ECO:0000313" key="2">
    <source>
        <dbReference type="EMBL" id="KAK9309787.1"/>
    </source>
</evidence>
<sequence length="198" mass="22364">MSDNPSIKFSYARRRNLEEINIRSSTRRITCERSNDSSNWSRSLRCLRRKIQRGDTFEVIRCCVPINEWIRCLGSTYSFVVLVSCSNRRNEAQAAARSTILQKQSGKTRTPLSPGKRPSDYSATINKRLRGALVLQLQDFIGGTPGTGCRKIDEIKNRLRTTPVTDDPALDAETLYIQASHRVFTLFLVSKVAGHGRA</sequence>
<gene>
    <name evidence="2" type="ORF">QLX08_000610</name>
</gene>
<protein>
    <submittedName>
        <fullName evidence="2">Uncharacterized protein</fullName>
    </submittedName>
</protein>
<feature type="compositionally biased region" description="Polar residues" evidence="1">
    <location>
        <begin position="99"/>
        <end position="111"/>
    </location>
</feature>
<feature type="region of interest" description="Disordered" evidence="1">
    <location>
        <begin position="97"/>
        <end position="121"/>
    </location>
</feature>
<evidence type="ECO:0000313" key="3">
    <source>
        <dbReference type="Proteomes" id="UP001432146"/>
    </source>
</evidence>
<accession>A0AAW1AHS0</accession>
<dbReference type="AlphaFoldDB" id="A0AAW1AHS0"/>
<dbReference type="Proteomes" id="UP001432146">
    <property type="component" value="Unassembled WGS sequence"/>
</dbReference>
<name>A0AAW1AHS0_9HYME</name>
<organism evidence="2 3">
    <name type="scientific">Tetragonisca angustula</name>
    <dbReference type="NCBI Taxonomy" id="166442"/>
    <lineage>
        <taxon>Eukaryota</taxon>
        <taxon>Metazoa</taxon>
        <taxon>Ecdysozoa</taxon>
        <taxon>Arthropoda</taxon>
        <taxon>Hexapoda</taxon>
        <taxon>Insecta</taxon>
        <taxon>Pterygota</taxon>
        <taxon>Neoptera</taxon>
        <taxon>Endopterygota</taxon>
        <taxon>Hymenoptera</taxon>
        <taxon>Apocrita</taxon>
        <taxon>Aculeata</taxon>
        <taxon>Apoidea</taxon>
        <taxon>Anthophila</taxon>
        <taxon>Apidae</taxon>
        <taxon>Tetragonisca</taxon>
    </lineage>
</organism>
<proteinExistence type="predicted"/>
<evidence type="ECO:0000256" key="1">
    <source>
        <dbReference type="SAM" id="MobiDB-lite"/>
    </source>
</evidence>
<dbReference type="EMBL" id="JAWNGG020000008">
    <property type="protein sequence ID" value="KAK9309787.1"/>
    <property type="molecule type" value="Genomic_DNA"/>
</dbReference>
<reference evidence="2 3" key="1">
    <citation type="submission" date="2024-05" db="EMBL/GenBank/DDBJ databases">
        <title>The nuclear and mitochondrial genome assemblies of Tetragonisca angustula (Apidae: Meliponini), a tiny yet remarkable pollinator in the Neotropics.</title>
        <authorList>
            <person name="Ferrari R."/>
            <person name="Ricardo P.C."/>
            <person name="Dias F.C."/>
            <person name="Araujo N.S."/>
            <person name="Soares D.O."/>
            <person name="Zhou Q.-S."/>
            <person name="Zhu C.-D."/>
            <person name="Coutinho L."/>
            <person name="Airas M.C."/>
            <person name="Batista T.M."/>
        </authorList>
    </citation>
    <scope>NUCLEOTIDE SEQUENCE [LARGE SCALE GENOMIC DNA]</scope>
    <source>
        <strain evidence="2">ASF017062</strain>
        <tissue evidence="2">Abdomen</tissue>
    </source>
</reference>